<dbReference type="GO" id="GO:0004815">
    <property type="term" value="F:aspartate-tRNA ligase activity"/>
    <property type="evidence" value="ECO:0007669"/>
    <property type="project" value="UniProtKB-UniRule"/>
</dbReference>
<dbReference type="InterPro" id="IPR004364">
    <property type="entry name" value="Aa-tRNA-synt_II"/>
</dbReference>
<feature type="binding site" evidence="7">
    <location>
        <position position="230"/>
    </location>
    <ligand>
        <name>ATP</name>
        <dbReference type="ChEBI" id="CHEBI:30616"/>
    </ligand>
</feature>
<dbReference type="AlphaFoldDB" id="A0A1P8F6N3"/>
<dbReference type="SUPFAM" id="SSF50249">
    <property type="entry name" value="Nucleic acid-binding proteins"/>
    <property type="match status" value="1"/>
</dbReference>
<sequence>MLKDHLCGELTANNVGEKVTLAGWVHRRRDHGNLIFIDVRDRSGIVQVVFNPENAREAHHAAEALRSEFVIRLTGKAMPRPEGTENKKMPTGAVEILAETLEILNESKTPPFYVNEEVEVDESLRLKFRYLDIRRERMRDNIILRHKVVTFMRQYLNDRGFLEIETPILLKSTPEGARDYLVPSRLYPGKFYALAQSPQQLKQLLMVAGVEKYYQIARCFRDEDLRADRQMEFTQLDLEMSFVDEDDMMQLLEGLFSSLVETVTPGKTFRKPFPRLSFHDIMDRYGCDKPDLRFGMELADISDIVAGCGFGVFSNTVARGGVVKAISAPGCGAYNKSQIEELIELSKKLGAAGLVPIALGGEGVELGQLSMDKVKSVAAKYLTLDQVKAIASRTGAGAGDLILVVAGERERTNAVLGQLRNELGARLNLADPNELAFAFVVDFPLFTWNEEDNRWQATHHPFTAPRPEDMPLLIEQPGKVHGRHYDLVLNGYEIAGGSIRIHQPELQRQVFRILGHSEERIQTLFGQLLDAFEYGAPPHGGVAPGIDRVVAILAGEPTIREVIAFPKNQAGLDLLFGSPSEVTQTQIDAVHISVKLPE</sequence>
<dbReference type="Proteomes" id="UP000185934">
    <property type="component" value="Chromosome"/>
</dbReference>
<keyword evidence="5 7" id="KW-0648">Protein biosynthesis</keyword>
<accession>A0A1P8F6N3</accession>
<dbReference type="InterPro" id="IPR004365">
    <property type="entry name" value="NA-bd_OB_tRNA"/>
</dbReference>
<evidence type="ECO:0000256" key="2">
    <source>
        <dbReference type="ARBA" id="ARBA00022598"/>
    </source>
</evidence>
<dbReference type="Gene3D" id="3.30.1360.30">
    <property type="entry name" value="GAD-like domain"/>
    <property type="match status" value="1"/>
</dbReference>
<dbReference type="RefSeq" id="WP_076003879.1">
    <property type="nucleotide sequence ID" value="NZ_CP018258.1"/>
</dbReference>
<evidence type="ECO:0000256" key="1">
    <source>
        <dbReference type="ARBA" id="ARBA00006303"/>
    </source>
</evidence>
<comment type="function">
    <text evidence="7">Aspartyl-tRNA synthetase with relaxed tRNA specificity since it is able to aspartylate not only its cognate tRNA(Asp) but also tRNA(Asn). Reaction proceeds in two steps: L-aspartate is first activated by ATP to form Asp-AMP and then transferred to the acceptor end of tRNA(Asp/Asn).</text>
</comment>
<dbReference type="PANTHER" id="PTHR22594:SF5">
    <property type="entry name" value="ASPARTATE--TRNA LIGASE, MITOCHONDRIAL"/>
    <property type="match status" value="1"/>
</dbReference>
<feature type="binding site" evidence="7">
    <location>
        <position position="175"/>
    </location>
    <ligand>
        <name>L-aspartate</name>
        <dbReference type="ChEBI" id="CHEBI:29991"/>
    </ligand>
</feature>
<evidence type="ECO:0000313" key="9">
    <source>
        <dbReference type="EMBL" id="APV44147.1"/>
    </source>
</evidence>
<dbReference type="SUPFAM" id="SSF55681">
    <property type="entry name" value="Class II aaRS and biotin synthetases"/>
    <property type="match status" value="1"/>
</dbReference>
<dbReference type="EC" id="6.1.1.23" evidence="7"/>
<protein>
    <recommendedName>
        <fullName evidence="7">Aspartate--tRNA(Asp/Asn) ligase</fullName>
        <ecNumber evidence="7">6.1.1.23</ecNumber>
    </recommendedName>
    <alternativeName>
        <fullName evidence="7">Aspartyl-tRNA synthetase</fullName>
        <shortName evidence="7">AspRS</shortName>
    </alternativeName>
    <alternativeName>
        <fullName evidence="7">Non-discriminating aspartyl-tRNA synthetase</fullName>
        <shortName evidence="7">ND-AspRS</shortName>
    </alternativeName>
</protein>
<comment type="subunit">
    <text evidence="7">Homodimer.</text>
</comment>
<dbReference type="InterPro" id="IPR047089">
    <property type="entry name" value="Asp-tRNA-ligase_1_N"/>
</dbReference>
<keyword evidence="2 7" id="KW-0436">Ligase</keyword>
<feature type="site" description="Important for tRNA non-discrimination" evidence="7">
    <location>
        <position position="31"/>
    </location>
</feature>
<gene>
    <name evidence="7 9" type="primary">aspS</name>
    <name evidence="9" type="ORF">Dform_00799</name>
</gene>
<dbReference type="InterPro" id="IPR004524">
    <property type="entry name" value="Asp-tRNA-ligase_1"/>
</dbReference>
<feature type="binding site" evidence="7">
    <location>
        <position position="500"/>
    </location>
    <ligand>
        <name>L-aspartate</name>
        <dbReference type="ChEBI" id="CHEBI:29991"/>
    </ligand>
</feature>
<comment type="catalytic activity">
    <reaction evidence="7">
        <text>tRNA(Asx) + L-aspartate + ATP = L-aspartyl-tRNA(Asx) + AMP + diphosphate</text>
        <dbReference type="Rhea" id="RHEA:18349"/>
        <dbReference type="Rhea" id="RHEA-COMP:9710"/>
        <dbReference type="Rhea" id="RHEA-COMP:9711"/>
        <dbReference type="ChEBI" id="CHEBI:29991"/>
        <dbReference type="ChEBI" id="CHEBI:30616"/>
        <dbReference type="ChEBI" id="CHEBI:33019"/>
        <dbReference type="ChEBI" id="CHEBI:78442"/>
        <dbReference type="ChEBI" id="CHEBI:78516"/>
        <dbReference type="ChEBI" id="CHEBI:456215"/>
        <dbReference type="EC" id="6.1.1.23"/>
    </reaction>
</comment>
<feature type="binding site" evidence="7">
    <location>
        <position position="221"/>
    </location>
    <ligand>
        <name>L-aspartate</name>
        <dbReference type="ChEBI" id="CHEBI:29991"/>
    </ligand>
</feature>
<keyword evidence="6 7" id="KW-0030">Aminoacyl-tRNA synthetase</keyword>
<comment type="subcellular location">
    <subcellularLocation>
        <location evidence="7">Cytoplasm</location>
    </subcellularLocation>
</comment>
<dbReference type="PROSITE" id="PS50862">
    <property type="entry name" value="AA_TRNA_LIGASE_II"/>
    <property type="match status" value="1"/>
</dbReference>
<feature type="binding site" evidence="7">
    <location>
        <position position="493"/>
    </location>
    <ligand>
        <name>ATP</name>
        <dbReference type="ChEBI" id="CHEBI:30616"/>
    </ligand>
</feature>
<dbReference type="GO" id="GO:0005737">
    <property type="term" value="C:cytoplasm"/>
    <property type="evidence" value="ECO:0007669"/>
    <property type="project" value="UniProtKB-SubCell"/>
</dbReference>
<feature type="binding site" evidence="7">
    <location>
        <begin position="545"/>
        <end position="548"/>
    </location>
    <ligand>
        <name>ATP</name>
        <dbReference type="ChEBI" id="CHEBI:30616"/>
    </ligand>
</feature>
<organism evidence="9 10">
    <name type="scientific">Dehalogenimonas formicexedens</name>
    <dbReference type="NCBI Taxonomy" id="1839801"/>
    <lineage>
        <taxon>Bacteria</taxon>
        <taxon>Bacillati</taxon>
        <taxon>Chloroflexota</taxon>
        <taxon>Dehalococcoidia</taxon>
        <taxon>Dehalococcoidales</taxon>
        <taxon>Dehalococcoidaceae</taxon>
        <taxon>Dehalogenimonas</taxon>
    </lineage>
</organism>
<dbReference type="Pfam" id="PF01336">
    <property type="entry name" value="tRNA_anti-codon"/>
    <property type="match status" value="1"/>
</dbReference>
<keyword evidence="10" id="KW-1185">Reference proteome</keyword>
<evidence type="ECO:0000313" key="10">
    <source>
        <dbReference type="Proteomes" id="UP000185934"/>
    </source>
</evidence>
<dbReference type="SUPFAM" id="SSF55261">
    <property type="entry name" value="GAD domain-like"/>
    <property type="match status" value="1"/>
</dbReference>
<name>A0A1P8F6N3_9CHLR</name>
<dbReference type="InterPro" id="IPR012340">
    <property type="entry name" value="NA-bd_OB-fold"/>
</dbReference>
<dbReference type="Pfam" id="PF00152">
    <property type="entry name" value="tRNA-synt_2"/>
    <property type="match status" value="1"/>
</dbReference>
<keyword evidence="3 7" id="KW-0547">Nucleotide-binding</keyword>
<dbReference type="CDD" id="cd04317">
    <property type="entry name" value="EcAspRS_like_N"/>
    <property type="match status" value="1"/>
</dbReference>
<feature type="domain" description="Aminoacyl-transfer RNA synthetases class-II family profile" evidence="8">
    <location>
        <begin position="144"/>
        <end position="566"/>
    </location>
</feature>
<dbReference type="EMBL" id="CP018258">
    <property type="protein sequence ID" value="APV44147.1"/>
    <property type="molecule type" value="Genomic_DNA"/>
</dbReference>
<evidence type="ECO:0000256" key="7">
    <source>
        <dbReference type="HAMAP-Rule" id="MF_00044"/>
    </source>
</evidence>
<evidence type="ECO:0000256" key="3">
    <source>
        <dbReference type="ARBA" id="ARBA00022741"/>
    </source>
</evidence>
<dbReference type="Gene3D" id="3.30.930.10">
    <property type="entry name" value="Bira Bifunctional Protein, Domain 2"/>
    <property type="match status" value="1"/>
</dbReference>
<reference evidence="10" key="1">
    <citation type="submission" date="2016-11" db="EMBL/GenBank/DDBJ databases">
        <title>Dehalogenimonas formicexedens sp. nov., a chlorinated alkane respiring bacterium isolated from contaminated groundwater.</title>
        <authorList>
            <person name="Key T.A."/>
            <person name="Bowman K.S."/>
            <person name="Lee I."/>
            <person name="Chun J."/>
            <person name="Albuquerque L."/>
            <person name="da Costa M.S."/>
            <person name="Rainey F.A."/>
            <person name="Moe W.M."/>
        </authorList>
    </citation>
    <scope>NUCLEOTIDE SEQUENCE [LARGE SCALE GENOMIC DNA]</scope>
    <source>
        <strain evidence="10">NSZ-14</strain>
    </source>
</reference>
<dbReference type="PRINTS" id="PR01042">
    <property type="entry name" value="TRNASYNTHASP"/>
</dbReference>
<dbReference type="GO" id="GO:0005524">
    <property type="term" value="F:ATP binding"/>
    <property type="evidence" value="ECO:0007669"/>
    <property type="project" value="UniProtKB-UniRule"/>
</dbReference>
<dbReference type="InterPro" id="IPR002312">
    <property type="entry name" value="Asp/Asn-tRNA-synth_IIb"/>
</dbReference>
<feature type="binding site" evidence="7">
    <location>
        <begin position="221"/>
        <end position="223"/>
    </location>
    <ligand>
        <name>ATP</name>
        <dbReference type="ChEBI" id="CHEBI:30616"/>
    </ligand>
</feature>
<feature type="binding site" evidence="7">
    <location>
        <position position="459"/>
    </location>
    <ligand>
        <name>L-aspartate</name>
        <dbReference type="ChEBI" id="CHEBI:29991"/>
    </ligand>
</feature>
<dbReference type="Pfam" id="PF02938">
    <property type="entry name" value="GAD"/>
    <property type="match status" value="1"/>
</dbReference>
<proteinExistence type="inferred from homology"/>
<dbReference type="HAMAP" id="MF_00044">
    <property type="entry name" value="Asp_tRNA_synth_type1"/>
    <property type="match status" value="1"/>
</dbReference>
<evidence type="ECO:0000256" key="6">
    <source>
        <dbReference type="ARBA" id="ARBA00023146"/>
    </source>
</evidence>
<comment type="similarity">
    <text evidence="1 7">Belongs to the class-II aminoacyl-tRNA synthetase family. Type 1 subfamily.</text>
</comment>
<feature type="site" description="Important for tRNA non-discrimination" evidence="7">
    <location>
        <position position="83"/>
    </location>
</feature>
<evidence type="ECO:0000256" key="5">
    <source>
        <dbReference type="ARBA" id="ARBA00022917"/>
    </source>
</evidence>
<keyword evidence="7" id="KW-0963">Cytoplasm</keyword>
<dbReference type="OrthoDB" id="9802326at2"/>
<dbReference type="InterPro" id="IPR006195">
    <property type="entry name" value="aa-tRNA-synth_II"/>
</dbReference>
<evidence type="ECO:0000259" key="8">
    <source>
        <dbReference type="PROSITE" id="PS50862"/>
    </source>
</evidence>
<dbReference type="InterPro" id="IPR045864">
    <property type="entry name" value="aa-tRNA-synth_II/BPL/LPL"/>
</dbReference>
<dbReference type="PANTHER" id="PTHR22594">
    <property type="entry name" value="ASPARTYL/LYSYL-TRNA SYNTHETASE"/>
    <property type="match status" value="1"/>
</dbReference>
<dbReference type="InterPro" id="IPR004115">
    <property type="entry name" value="GAD-like_sf"/>
</dbReference>
<dbReference type="KEGG" id="dfo:Dform_00799"/>
<dbReference type="GO" id="GO:0050560">
    <property type="term" value="F:aspartate-tRNA(Asn) ligase activity"/>
    <property type="evidence" value="ECO:0007669"/>
    <property type="project" value="UniProtKB-EC"/>
</dbReference>
<dbReference type="NCBIfam" id="NF001750">
    <property type="entry name" value="PRK00476.1"/>
    <property type="match status" value="1"/>
</dbReference>
<dbReference type="CDD" id="cd00777">
    <property type="entry name" value="AspRS_core"/>
    <property type="match status" value="1"/>
</dbReference>
<dbReference type="GO" id="GO:0003676">
    <property type="term" value="F:nucleic acid binding"/>
    <property type="evidence" value="ECO:0007669"/>
    <property type="project" value="InterPro"/>
</dbReference>
<dbReference type="InterPro" id="IPR047090">
    <property type="entry name" value="AspRS_core"/>
</dbReference>
<dbReference type="STRING" id="1839801.Dform_00799"/>
<feature type="region of interest" description="Aspartate" evidence="7">
    <location>
        <begin position="199"/>
        <end position="202"/>
    </location>
</feature>
<evidence type="ECO:0000256" key="4">
    <source>
        <dbReference type="ARBA" id="ARBA00022840"/>
    </source>
</evidence>
<dbReference type="InterPro" id="IPR029351">
    <property type="entry name" value="GAD_dom"/>
</dbReference>
<dbReference type="GO" id="GO:0006422">
    <property type="term" value="P:aspartyl-tRNA aminoacylation"/>
    <property type="evidence" value="ECO:0007669"/>
    <property type="project" value="UniProtKB-UniRule"/>
</dbReference>
<dbReference type="NCBIfam" id="TIGR00459">
    <property type="entry name" value="aspS_bact"/>
    <property type="match status" value="1"/>
</dbReference>
<dbReference type="Gene3D" id="2.40.50.140">
    <property type="entry name" value="Nucleic acid-binding proteins"/>
    <property type="match status" value="1"/>
</dbReference>
<keyword evidence="4 7" id="KW-0067">ATP-binding</keyword>